<feature type="region of interest" description="Disordered" evidence="1">
    <location>
        <begin position="373"/>
        <end position="410"/>
    </location>
</feature>
<reference evidence="2" key="2">
    <citation type="submission" date="2005-04" db="EMBL/GenBank/DDBJ databases">
        <authorList>
            <person name="Buell C.R."/>
            <person name="Wing R.A."/>
            <person name="McCombie W.A."/>
            <person name="Ouyang S."/>
        </authorList>
    </citation>
    <scope>NUCLEOTIDE SEQUENCE</scope>
</reference>
<evidence type="ECO:0000256" key="1">
    <source>
        <dbReference type="SAM" id="MobiDB-lite"/>
    </source>
</evidence>
<dbReference type="PANTHER" id="PTHR34223:SF80">
    <property type="entry name" value="OS11G0205900 PROTEIN"/>
    <property type="match status" value="1"/>
</dbReference>
<name>Q2R950_ORYSJ</name>
<organism evidence="2">
    <name type="scientific">Oryza sativa subsp. japonica</name>
    <name type="common">Rice</name>
    <dbReference type="NCBI Taxonomy" id="39947"/>
    <lineage>
        <taxon>Eukaryota</taxon>
        <taxon>Viridiplantae</taxon>
        <taxon>Streptophyta</taxon>
        <taxon>Embryophyta</taxon>
        <taxon>Tracheophyta</taxon>
        <taxon>Spermatophyta</taxon>
        <taxon>Magnoliopsida</taxon>
        <taxon>Liliopsida</taxon>
        <taxon>Poales</taxon>
        <taxon>Poaceae</taxon>
        <taxon>BOP clade</taxon>
        <taxon>Oryzoideae</taxon>
        <taxon>Oryzeae</taxon>
        <taxon>Oryzinae</taxon>
        <taxon>Oryza</taxon>
        <taxon>Oryza sativa</taxon>
    </lineage>
</organism>
<gene>
    <name evidence="2" type="ordered locus">LOC_Os11g09960</name>
</gene>
<dbReference type="PANTHER" id="PTHR34223">
    <property type="entry name" value="OS11G0201299 PROTEIN"/>
    <property type="match status" value="1"/>
</dbReference>
<dbReference type="InterPro" id="IPR053197">
    <property type="entry name" value="F-box_SCFL_complex_component"/>
</dbReference>
<protein>
    <submittedName>
        <fullName evidence="2">Uncharacterized protein</fullName>
    </submittedName>
</protein>
<dbReference type="AlphaFoldDB" id="Q2R950"/>
<dbReference type="SUPFAM" id="SSF52047">
    <property type="entry name" value="RNI-like"/>
    <property type="match status" value="1"/>
</dbReference>
<sequence length="410" mass="48377">MKKGDGFYRYAIFCSGGFLIKEAVRTCLLARRWLHLWKSATGLRIGEDDIYLRCVKDNKEFLDRLLLLRDGAPLDTCVLRFRWLDWYRDEGLDDTVRVNHWFRHALLHKVRFLLLDVDIWYRFPFLIDEMPLVSRHLTRLQLKNIGLNDSFLNFSSCPALEHLVFESCKFDCAKISSSSAKRLSITNSYFSETSRIRIAIPSLVSLKLDDFHGRTPVLEWMPSLVDAFVRVLYCYKESCSHYDFGDCCCEGFEPCYDIKDHKCMRLEGLSEAKTLVLINERRLFIFKRDLEWCPTFTKLKTLLLNEYWCVPDDFSALSCILEHALVLENLILQIYSKLYICESRYCHLIARMPFSMYAIFSCKEIEILEGYDNDQDEVEEDEDENSHEDEDEDSFGDPYEEEDEEEDEDE</sequence>
<dbReference type="EMBL" id="DP000010">
    <property type="protein sequence ID" value="ABA91986.2"/>
    <property type="molecule type" value="Genomic_DNA"/>
</dbReference>
<accession>Q2R950</accession>
<proteinExistence type="predicted"/>
<reference evidence="2" key="3">
    <citation type="submission" date="2006-01" db="EMBL/GenBank/DDBJ databases">
        <authorList>
            <person name="Buell R."/>
        </authorList>
    </citation>
    <scope>NUCLEOTIDE SEQUENCE</scope>
</reference>
<evidence type="ECO:0000313" key="2">
    <source>
        <dbReference type="EMBL" id="ABA91986.2"/>
    </source>
</evidence>
<reference evidence="2" key="1">
    <citation type="journal article" date="2005" name="BMC Biol.">
        <title>The sequence of rice chromosomes 11 and 12, rich in disease resistance genes and recent gene duplications.</title>
        <authorList>
            <consortium name="The rice chromosomes 11 and 12 sequencing consortia"/>
        </authorList>
    </citation>
    <scope>NUCLEOTIDE SEQUENCE [LARGE SCALE GENOMIC DNA]</scope>
</reference>